<gene>
    <name evidence="2" type="ORF">M569_04686</name>
</gene>
<organism evidence="2 3">
    <name type="scientific">Genlisea aurea</name>
    <dbReference type="NCBI Taxonomy" id="192259"/>
    <lineage>
        <taxon>Eukaryota</taxon>
        <taxon>Viridiplantae</taxon>
        <taxon>Streptophyta</taxon>
        <taxon>Embryophyta</taxon>
        <taxon>Tracheophyta</taxon>
        <taxon>Spermatophyta</taxon>
        <taxon>Magnoliopsida</taxon>
        <taxon>eudicotyledons</taxon>
        <taxon>Gunneridae</taxon>
        <taxon>Pentapetalae</taxon>
        <taxon>asterids</taxon>
        <taxon>lamiids</taxon>
        <taxon>Lamiales</taxon>
        <taxon>Lentibulariaceae</taxon>
        <taxon>Genlisea</taxon>
    </lineage>
</organism>
<evidence type="ECO:0000313" key="3">
    <source>
        <dbReference type="Proteomes" id="UP000015453"/>
    </source>
</evidence>
<feature type="non-terminal residue" evidence="2">
    <location>
        <position position="1"/>
    </location>
</feature>
<evidence type="ECO:0000256" key="1">
    <source>
        <dbReference type="SAM" id="MobiDB-lite"/>
    </source>
</evidence>
<dbReference type="AlphaFoldDB" id="S8CTB9"/>
<dbReference type="OrthoDB" id="7677582at2759"/>
<dbReference type="Proteomes" id="UP000015453">
    <property type="component" value="Unassembled WGS sequence"/>
</dbReference>
<name>S8CTB9_9LAMI</name>
<feature type="region of interest" description="Disordered" evidence="1">
    <location>
        <begin position="70"/>
        <end position="92"/>
    </location>
</feature>
<reference evidence="2 3" key="1">
    <citation type="journal article" date="2013" name="BMC Genomics">
        <title>The miniature genome of a carnivorous plant Genlisea aurea contains a low number of genes and short non-coding sequences.</title>
        <authorList>
            <person name="Leushkin E.V."/>
            <person name="Sutormin R.A."/>
            <person name="Nabieva E.R."/>
            <person name="Penin A.A."/>
            <person name="Kondrashov A.S."/>
            <person name="Logacheva M.D."/>
        </authorList>
    </citation>
    <scope>NUCLEOTIDE SEQUENCE [LARGE SCALE GENOMIC DNA]</scope>
</reference>
<comment type="caution">
    <text evidence="2">The sequence shown here is derived from an EMBL/GenBank/DDBJ whole genome shotgun (WGS) entry which is preliminary data.</text>
</comment>
<sequence length="132" mass="15115">RKKIRQRKFIMAKKKSKNLNSDPDPILHVACEKCKIEFGKSRCLCSVYESLKASQEEFFKNQNQELSSFGLENETLSENSGDSGIKRSRDEVLEEARQSIPEAGSGRVMHLVKAFEKLGMIPKSEDEFEEEK</sequence>
<feature type="non-terminal residue" evidence="2">
    <location>
        <position position="132"/>
    </location>
</feature>
<evidence type="ECO:0000313" key="2">
    <source>
        <dbReference type="EMBL" id="EPS70090.1"/>
    </source>
</evidence>
<dbReference type="EMBL" id="AUSU01001834">
    <property type="protein sequence ID" value="EPS70090.1"/>
    <property type="molecule type" value="Genomic_DNA"/>
</dbReference>
<keyword evidence="3" id="KW-1185">Reference proteome</keyword>
<protein>
    <submittedName>
        <fullName evidence="2">Uncharacterized protein</fullName>
    </submittedName>
</protein>
<accession>S8CTB9</accession>
<proteinExistence type="predicted"/>